<evidence type="ECO:0008006" key="6">
    <source>
        <dbReference type="Google" id="ProtNLM"/>
    </source>
</evidence>
<protein>
    <recommendedName>
        <fullName evidence="6">DUF4371 domain-containing protein</fullName>
    </recommendedName>
</protein>
<dbReference type="GeneTree" id="ENSGT00940000157337"/>
<dbReference type="InterPro" id="IPR012337">
    <property type="entry name" value="RNaseH-like_sf"/>
</dbReference>
<dbReference type="AlphaFoldDB" id="G1KXM5"/>
<organism evidence="4 5">
    <name type="scientific">Anolis carolinensis</name>
    <name type="common">Green anole</name>
    <name type="synonym">American chameleon</name>
    <dbReference type="NCBI Taxonomy" id="28377"/>
    <lineage>
        <taxon>Eukaryota</taxon>
        <taxon>Metazoa</taxon>
        <taxon>Chordata</taxon>
        <taxon>Craniata</taxon>
        <taxon>Vertebrata</taxon>
        <taxon>Euteleostomi</taxon>
        <taxon>Lepidosauria</taxon>
        <taxon>Squamata</taxon>
        <taxon>Bifurcata</taxon>
        <taxon>Unidentata</taxon>
        <taxon>Episquamata</taxon>
        <taxon>Toxicofera</taxon>
        <taxon>Iguania</taxon>
        <taxon>Dactyloidae</taxon>
        <taxon>Anolis</taxon>
    </lineage>
</organism>
<feature type="region of interest" description="Disordered" evidence="1">
    <location>
        <begin position="1"/>
        <end position="74"/>
    </location>
</feature>
<reference evidence="4 5" key="1">
    <citation type="submission" date="2009-12" db="EMBL/GenBank/DDBJ databases">
        <title>The Genome Sequence of Anolis carolinensis (Green Anole Lizard).</title>
        <authorList>
            <consortium name="The Genome Sequencing Platform"/>
            <person name="Di Palma F."/>
            <person name="Alfoldi J."/>
            <person name="Heiman D."/>
            <person name="Young S."/>
            <person name="Grabherr M."/>
            <person name="Johnson J."/>
            <person name="Lander E.S."/>
            <person name="Lindblad-Toh K."/>
        </authorList>
    </citation>
    <scope>NUCLEOTIDE SEQUENCE [LARGE SCALE GENOMIC DNA]</scope>
    <source>
        <strain evidence="4 5">JBL SC #1</strain>
    </source>
</reference>
<dbReference type="Ensembl" id="ENSACAT00000024723.2">
    <property type="protein sequence ID" value="ENSACAP00000020204.2"/>
    <property type="gene ID" value="ENSACAG00000027751.2"/>
</dbReference>
<dbReference type="InterPro" id="IPR052958">
    <property type="entry name" value="IFN-induced_PKR_regulator"/>
</dbReference>
<dbReference type="PANTHER" id="PTHR46289:SF14">
    <property type="entry name" value="DUF4371 DOMAIN-CONTAINING PROTEIN"/>
    <property type="match status" value="1"/>
</dbReference>
<proteinExistence type="predicted"/>
<dbReference type="HOGENOM" id="CLU_006175_4_2_1"/>
<feature type="compositionally biased region" description="Low complexity" evidence="1">
    <location>
        <begin position="45"/>
        <end position="54"/>
    </location>
</feature>
<reference evidence="4" key="3">
    <citation type="submission" date="2025-09" db="UniProtKB">
        <authorList>
            <consortium name="Ensembl"/>
        </authorList>
    </citation>
    <scope>IDENTIFICATION</scope>
</reference>
<dbReference type="GO" id="GO:0046983">
    <property type="term" value="F:protein dimerization activity"/>
    <property type="evidence" value="ECO:0007669"/>
    <property type="project" value="InterPro"/>
</dbReference>
<feature type="domain" description="HAT C-terminal dimerisation" evidence="2">
    <location>
        <begin position="510"/>
        <end position="573"/>
    </location>
</feature>
<dbReference type="PANTHER" id="PTHR46289">
    <property type="entry name" value="52 KDA REPRESSOR OF THE INHIBITOR OF THE PROTEIN KINASE-LIKE PROTEIN-RELATED"/>
    <property type="match status" value="1"/>
</dbReference>
<feature type="domain" description="DUF4371" evidence="3">
    <location>
        <begin position="75"/>
        <end position="223"/>
    </location>
</feature>
<dbReference type="eggNOG" id="ENOG502QQVP">
    <property type="taxonomic scope" value="Eukaryota"/>
</dbReference>
<dbReference type="STRING" id="28377.ENSACAP00000020204"/>
<dbReference type="SUPFAM" id="SSF53098">
    <property type="entry name" value="Ribonuclease H-like"/>
    <property type="match status" value="1"/>
</dbReference>
<evidence type="ECO:0000256" key="1">
    <source>
        <dbReference type="SAM" id="MobiDB-lite"/>
    </source>
</evidence>
<keyword evidence="5" id="KW-1185">Reference proteome</keyword>
<evidence type="ECO:0000313" key="4">
    <source>
        <dbReference type="Ensembl" id="ENSACAP00000020204.2"/>
    </source>
</evidence>
<evidence type="ECO:0000313" key="5">
    <source>
        <dbReference type="Proteomes" id="UP000001646"/>
    </source>
</evidence>
<dbReference type="Pfam" id="PF05699">
    <property type="entry name" value="Dimer_Tnp_hAT"/>
    <property type="match status" value="1"/>
</dbReference>
<name>G1KXM5_ANOCA</name>
<sequence>MEKKKKPNNENQEDSSLRTNAADGTDEDPRTCTAELQVKTEETVETAVSTTGSSNPKLALRGSQDSGPITLEEPLHNDGNFRALLRSRARSGDTDLKIHLKTAAMNAQYTSPQIQNELIKICGEKLVQTIVDRCNASQCFSILADETLDVSTSEQLSLSVRYIDVEIGGIREDFIGFVKIHDMTGEGLADIILKTLEKIGLNLQYLCGQSYDGAANMSGHISGAQAIISEKYPEAVYIHCSAHSLNLALAKACSIPAVRNCQGTISSVCNFFRASSIRLELLQKNIKDSFPESRAKSLLPLCETRWVERQDAVLRFVELYSVVVRTLEELKESPLYNSETSSQAEQLLFTVLNAGFVVTIHILRKFLSSSLQLNKTLQRVDVDIFGSLQYVDSLLEKAREMSTDSVKEFQELFDTARSVVESMGGEVRILRICSRQTCQSNIQATSLTPMEYYRLNVAPITIHRGQNLSNIFIKEICKERDYMAHESSHMWCRKWKKIAPAEKPSNALEAYLVCDGQFFPNVKKLLQISATLPVSTATNERSFSTLKRLKTYTRSAMKQERLTGLALLSVHRSLSIEPDFCQSVLIQFSREVPAD</sequence>
<accession>G1KXM5</accession>
<reference evidence="4" key="2">
    <citation type="submission" date="2025-08" db="UniProtKB">
        <authorList>
            <consortium name="Ensembl"/>
        </authorList>
    </citation>
    <scope>IDENTIFICATION</scope>
</reference>
<dbReference type="Proteomes" id="UP000001646">
    <property type="component" value="Chromosome 6"/>
</dbReference>
<dbReference type="InterPro" id="IPR025398">
    <property type="entry name" value="DUF4371"/>
</dbReference>
<dbReference type="Pfam" id="PF14291">
    <property type="entry name" value="DUF4371"/>
    <property type="match status" value="1"/>
</dbReference>
<dbReference type="InterPro" id="IPR008906">
    <property type="entry name" value="HATC_C_dom"/>
</dbReference>
<evidence type="ECO:0000259" key="2">
    <source>
        <dbReference type="Pfam" id="PF05699"/>
    </source>
</evidence>
<evidence type="ECO:0000259" key="3">
    <source>
        <dbReference type="Pfam" id="PF14291"/>
    </source>
</evidence>
<dbReference type="InParanoid" id="G1KXM5"/>